<reference evidence="3" key="1">
    <citation type="submission" date="2016-07" db="EMBL/GenBank/DDBJ databases">
        <title>Frankia sp. NRRL B-16219 Genome sequencing.</title>
        <authorList>
            <person name="Ghodhbane-Gtari F."/>
            <person name="Swanson E."/>
            <person name="Gueddou A."/>
            <person name="Louati M."/>
            <person name="Nouioui I."/>
            <person name="Hezbri K."/>
            <person name="Abebe-Akele F."/>
            <person name="Simpson S."/>
            <person name="Morris K."/>
            <person name="Thomas K."/>
            <person name="Gtari M."/>
            <person name="Tisa L.S."/>
        </authorList>
    </citation>
    <scope>NUCLEOTIDE SEQUENCE [LARGE SCALE GENOMIC DNA]</scope>
    <source>
        <strain evidence="3">NRRL B-16219</strain>
    </source>
</reference>
<feature type="region of interest" description="Disordered" evidence="1">
    <location>
        <begin position="25"/>
        <end position="162"/>
    </location>
</feature>
<organism evidence="2 3">
    <name type="scientific">Parafrankia soli</name>
    <dbReference type="NCBI Taxonomy" id="2599596"/>
    <lineage>
        <taxon>Bacteria</taxon>
        <taxon>Bacillati</taxon>
        <taxon>Actinomycetota</taxon>
        <taxon>Actinomycetes</taxon>
        <taxon>Frankiales</taxon>
        <taxon>Frankiaceae</taxon>
        <taxon>Parafrankia</taxon>
    </lineage>
</organism>
<name>A0A1S1PVW9_9ACTN</name>
<dbReference type="Proteomes" id="UP000179769">
    <property type="component" value="Unassembled WGS sequence"/>
</dbReference>
<keyword evidence="3" id="KW-1185">Reference proteome</keyword>
<dbReference type="EMBL" id="MAXA01000230">
    <property type="protein sequence ID" value="OHV25439.1"/>
    <property type="molecule type" value="Genomic_DNA"/>
</dbReference>
<feature type="compositionally biased region" description="Pro residues" evidence="1">
    <location>
        <begin position="116"/>
        <end position="152"/>
    </location>
</feature>
<evidence type="ECO:0000313" key="3">
    <source>
        <dbReference type="Proteomes" id="UP000179769"/>
    </source>
</evidence>
<comment type="caution">
    <text evidence="2">The sequence shown here is derived from an EMBL/GenBank/DDBJ whole genome shotgun (WGS) entry which is preliminary data.</text>
</comment>
<sequence length="270" mass="27010">MPAVAVAALLVAGAGAGLAMLIAASRPPGNSPVAGGTAALRPGSDSRSSALSADRTGPDPTATATPALPSAGPPGSPAAGDSTPEGASGAPDLGQPPRRSATAGPTAAPTAGAPPHSTPTPTPNPQAPDPQAPGPPAQVPPAPSATRPPPDPDGGTTSQLVLHGAGGTAGWIWFNSGTANLEKGRNSFTVKDVACGDAWSIYVQYAYQDSQGNPRESSKYLSGDCDPVEWSGSIAGAQPEILSFRWRGCKWDTNHQSADTCEPWITSTLR</sequence>
<evidence type="ECO:0000256" key="1">
    <source>
        <dbReference type="SAM" id="MobiDB-lite"/>
    </source>
</evidence>
<feature type="compositionally biased region" description="Low complexity" evidence="1">
    <location>
        <begin position="45"/>
        <end position="70"/>
    </location>
</feature>
<gene>
    <name evidence="2" type="ORF">BBK14_22185</name>
</gene>
<proteinExistence type="predicted"/>
<dbReference type="AlphaFoldDB" id="A0A1S1PVW9"/>
<protein>
    <submittedName>
        <fullName evidence="2">Uncharacterized protein</fullName>
    </submittedName>
</protein>
<accession>A0A1S1PVW9</accession>
<evidence type="ECO:0000313" key="2">
    <source>
        <dbReference type="EMBL" id="OHV25439.1"/>
    </source>
</evidence>
<feature type="compositionally biased region" description="Low complexity" evidence="1">
    <location>
        <begin position="96"/>
        <end position="115"/>
    </location>
</feature>